<feature type="transmembrane region" description="Helical" evidence="1">
    <location>
        <begin position="21"/>
        <end position="43"/>
    </location>
</feature>
<dbReference type="Proteomes" id="UP000478546">
    <property type="component" value="Unassembled WGS sequence"/>
</dbReference>
<keyword evidence="1" id="KW-0812">Transmembrane</keyword>
<feature type="transmembrane region" description="Helical" evidence="1">
    <location>
        <begin position="94"/>
        <end position="110"/>
    </location>
</feature>
<feature type="transmembrane region" description="Helical" evidence="1">
    <location>
        <begin position="49"/>
        <end position="65"/>
    </location>
</feature>
<protein>
    <submittedName>
        <fullName evidence="2">Uncharacterized protein</fullName>
    </submittedName>
</protein>
<feature type="transmembrane region" description="Helical" evidence="1">
    <location>
        <begin position="72"/>
        <end position="88"/>
    </location>
</feature>
<feature type="transmembrane region" description="Helical" evidence="1">
    <location>
        <begin position="233"/>
        <end position="256"/>
    </location>
</feature>
<gene>
    <name evidence="2" type="ORF">GWO68_09150</name>
</gene>
<dbReference type="RefSeq" id="WP_162346148.1">
    <property type="nucleotide sequence ID" value="NZ_JAAEAA010000010.1"/>
</dbReference>
<name>A0A6B2H1A3_9BACT</name>
<sequence length="342" mass="37990">MEKVIAQPVQSSTTIAPEVNVFYRITALWAISESFLGGILHALHLPGTGLFVGGASVLCISLLATHCPDRRAILKATVLVILIKGILSPHTPPGAYLAVFIQGGLGYILFQSRRYFKLSCLLLGVLTQLQSALQRLVVMFFIFGADLYKVAHEFVNYILQKAGVAEGNYVLYVVIGYIGLHALMGILVGWLAGRLPHMLHNQQQQLKAHITDAIMQDPLTIVTSKKKRPYKRYFSFLFISVAILLAAALYLNVIAYNTAYSIFFRAVLLTSCWVFVAAPLLQAVVRKWSDKKKSILATELSQIVNLMPFIQQQASLCWASTSTIPFYKRLFIFPARLVATLI</sequence>
<evidence type="ECO:0000313" key="3">
    <source>
        <dbReference type="Proteomes" id="UP000478546"/>
    </source>
</evidence>
<keyword evidence="3" id="KW-1185">Reference proteome</keyword>
<proteinExistence type="predicted"/>
<feature type="transmembrane region" description="Helical" evidence="1">
    <location>
        <begin position="122"/>
        <end position="143"/>
    </location>
</feature>
<dbReference type="AlphaFoldDB" id="A0A6B2H1A3"/>
<feature type="transmembrane region" description="Helical" evidence="1">
    <location>
        <begin position="169"/>
        <end position="192"/>
    </location>
</feature>
<keyword evidence="1" id="KW-0472">Membrane</keyword>
<keyword evidence="1" id="KW-1133">Transmembrane helix</keyword>
<evidence type="ECO:0000256" key="1">
    <source>
        <dbReference type="SAM" id="Phobius"/>
    </source>
</evidence>
<evidence type="ECO:0000313" key="2">
    <source>
        <dbReference type="EMBL" id="NDK56083.1"/>
    </source>
</evidence>
<dbReference type="EMBL" id="JAAEAA010000010">
    <property type="protein sequence ID" value="NDK56083.1"/>
    <property type="molecule type" value="Genomic_DNA"/>
</dbReference>
<feature type="transmembrane region" description="Helical" evidence="1">
    <location>
        <begin position="262"/>
        <end position="285"/>
    </location>
</feature>
<accession>A0A6B2H1A3</accession>
<comment type="caution">
    <text evidence="2">The sequence shown here is derived from an EMBL/GenBank/DDBJ whole genome shotgun (WGS) entry which is preliminary data.</text>
</comment>
<reference evidence="2 3" key="1">
    <citation type="submission" date="2020-01" db="EMBL/GenBank/DDBJ databases">
        <authorList>
            <person name="Kim M.K."/>
        </authorList>
    </citation>
    <scope>NUCLEOTIDE SEQUENCE [LARGE SCALE GENOMIC DNA]</scope>
    <source>
        <strain evidence="2 3">BT213</strain>
    </source>
</reference>
<organism evidence="2 3">
    <name type="scientific">Pontibacter fetidus</name>
    <dbReference type="NCBI Taxonomy" id="2700082"/>
    <lineage>
        <taxon>Bacteria</taxon>
        <taxon>Pseudomonadati</taxon>
        <taxon>Bacteroidota</taxon>
        <taxon>Cytophagia</taxon>
        <taxon>Cytophagales</taxon>
        <taxon>Hymenobacteraceae</taxon>
        <taxon>Pontibacter</taxon>
    </lineage>
</organism>